<reference evidence="2" key="1">
    <citation type="submission" date="2022-04" db="EMBL/GenBank/DDBJ databases">
        <title>Lysobacter sp. CAU 1642 isolated from sea sand.</title>
        <authorList>
            <person name="Kim W."/>
        </authorList>
    </citation>
    <scope>NUCLEOTIDE SEQUENCE</scope>
    <source>
        <strain evidence="2">CAU 1642</strain>
    </source>
</reference>
<feature type="signal peptide" evidence="1">
    <location>
        <begin position="1"/>
        <end position="20"/>
    </location>
</feature>
<evidence type="ECO:0000313" key="3">
    <source>
        <dbReference type="Proteomes" id="UP001431449"/>
    </source>
</evidence>
<gene>
    <name evidence="2" type="ORF">M0G41_12870</name>
</gene>
<comment type="caution">
    <text evidence="2">The sequence shown here is derived from an EMBL/GenBank/DDBJ whole genome shotgun (WGS) entry which is preliminary data.</text>
</comment>
<dbReference type="EMBL" id="JALNMH010000010">
    <property type="protein sequence ID" value="MCK7594558.1"/>
    <property type="molecule type" value="Genomic_DNA"/>
</dbReference>
<dbReference type="InterPro" id="IPR008964">
    <property type="entry name" value="Invasin/intimin_cell_adhesion"/>
</dbReference>
<evidence type="ECO:0008006" key="4">
    <source>
        <dbReference type="Google" id="ProtNLM"/>
    </source>
</evidence>
<sequence length="868" mass="86349">MKLSNAFHAAVLLAGSMLLAACGGGGGSGNDSGFNPPGINVSASAASNSVQSGRPVNITVTVRQAGGAAIQDGTQVTGVVAPANVGSVVALGPNGPLAGSTATTVGGVANFRFTGGAVGTATVTFSVADPSAPSRNVTATVTLTVTQGIDRLTLESTRLSLPANTFNVAPFFGSPYMSEVTITLRTASGELVNATNGVQVSVNPVGNTGGFSTLDDAATPENEFLVRLGQGPVDVVAGKATVFLHSLNFTGQTTMTVTGQDPETGETVSASQVYTIVASSPALPATVSVSPTAAPQYVQSSGGNTSGRFDVQVTDGNGETVPNPVSGNNAFNNVRLELIGDANGARLSGTNASGQAVSGTAISVRTTNGIAGAVLISGNVPGNVQIRATADRADNNVDNGISDAVFSQRTIAISDGVMFDIDITQPTANALFVNRVSDDVTTPGGTVPPDPDGTYSLVISAIATDRLGNPVLPGTTVSFGLIDEPQLDGLGTFLISGNDGDPQEGGRNFSAPGGAFTTAGGGAGPGDALVLFGEEVTGNRDHESARRISAITSRSTLTVDRRFNHNDTTGSIVNSGPVLPYVIGRAADGNIVASGTTDERGVVTVRMNYPVSKLGKVAIIWAQGDGDIVANAPETVGDVEFTVFAGVADAVLSVSPTTIPGNTTTSVAACVVDALGSPISGIDVGFSFVFSGGGTGSVDGVTGSGGFASPTDSSGCTTGSVTTSAVVQNGSQLRISAVGQTINVNITVGSFVLTANPSFFFGGGGVTTLRLVDDRGNPVAGVQLSGTCTGSGGAVIGTAPDRGQTGVTDANGQARFAITTERLNQNNAAGSGTCTYSVPSGQPSATVRLQGVDLCDAAFSPPNPGCGP</sequence>
<proteinExistence type="predicted"/>
<feature type="chain" id="PRO_5045601912" description="Big-1 domain-containing protein" evidence="1">
    <location>
        <begin position="21"/>
        <end position="868"/>
    </location>
</feature>
<dbReference type="PROSITE" id="PS51257">
    <property type="entry name" value="PROKAR_LIPOPROTEIN"/>
    <property type="match status" value="1"/>
</dbReference>
<dbReference type="SUPFAM" id="SSF49373">
    <property type="entry name" value="Invasin/intimin cell-adhesion fragments"/>
    <property type="match status" value="1"/>
</dbReference>
<organism evidence="2 3">
    <name type="scientific">Pseudomarimonas salicorniae</name>
    <dbReference type="NCBI Taxonomy" id="2933270"/>
    <lineage>
        <taxon>Bacteria</taxon>
        <taxon>Pseudomonadati</taxon>
        <taxon>Pseudomonadota</taxon>
        <taxon>Gammaproteobacteria</taxon>
        <taxon>Lysobacterales</taxon>
        <taxon>Lysobacteraceae</taxon>
        <taxon>Pseudomarimonas</taxon>
    </lineage>
</organism>
<dbReference type="Gene3D" id="2.60.40.10">
    <property type="entry name" value="Immunoglobulins"/>
    <property type="match status" value="1"/>
</dbReference>
<dbReference type="Proteomes" id="UP001431449">
    <property type="component" value="Unassembled WGS sequence"/>
</dbReference>
<name>A0ABT0GJ48_9GAMM</name>
<protein>
    <recommendedName>
        <fullName evidence="4">Big-1 domain-containing protein</fullName>
    </recommendedName>
</protein>
<keyword evidence="1" id="KW-0732">Signal</keyword>
<dbReference type="RefSeq" id="WP_248210048.1">
    <property type="nucleotide sequence ID" value="NZ_JALNMH010000010.1"/>
</dbReference>
<accession>A0ABT0GJ48</accession>
<dbReference type="InterPro" id="IPR013783">
    <property type="entry name" value="Ig-like_fold"/>
</dbReference>
<keyword evidence="3" id="KW-1185">Reference proteome</keyword>
<evidence type="ECO:0000256" key="1">
    <source>
        <dbReference type="SAM" id="SignalP"/>
    </source>
</evidence>
<evidence type="ECO:0000313" key="2">
    <source>
        <dbReference type="EMBL" id="MCK7594558.1"/>
    </source>
</evidence>